<accession>A0AAD9D8V6</accession>
<keyword evidence="2" id="KW-0863">Zinc-finger</keyword>
<feature type="domain" description="MYND-type" evidence="4">
    <location>
        <begin position="11"/>
        <end position="43"/>
    </location>
</feature>
<keyword evidence="6" id="KW-1185">Reference proteome</keyword>
<evidence type="ECO:0000259" key="4">
    <source>
        <dbReference type="Pfam" id="PF01753"/>
    </source>
</evidence>
<name>A0AAD9D8V6_9STRA</name>
<keyword evidence="3" id="KW-0862">Zinc</keyword>
<reference evidence="5" key="1">
    <citation type="submission" date="2023-06" db="EMBL/GenBank/DDBJ databases">
        <title>Survivors Of The Sea: Transcriptome response of Skeletonema marinoi to long-term dormancy.</title>
        <authorList>
            <person name="Pinder M.I.M."/>
            <person name="Kourtchenko O."/>
            <person name="Robertson E.K."/>
            <person name="Larsson T."/>
            <person name="Maumus F."/>
            <person name="Osuna-Cruz C.M."/>
            <person name="Vancaester E."/>
            <person name="Stenow R."/>
            <person name="Vandepoele K."/>
            <person name="Ploug H."/>
            <person name="Bruchert V."/>
            <person name="Godhe A."/>
            <person name="Topel M."/>
        </authorList>
    </citation>
    <scope>NUCLEOTIDE SEQUENCE</scope>
    <source>
        <strain evidence="5">R05AC</strain>
    </source>
</reference>
<evidence type="ECO:0000313" key="6">
    <source>
        <dbReference type="Proteomes" id="UP001224775"/>
    </source>
</evidence>
<evidence type="ECO:0000256" key="3">
    <source>
        <dbReference type="ARBA" id="ARBA00022833"/>
    </source>
</evidence>
<dbReference type="AlphaFoldDB" id="A0AAD9D8V6"/>
<keyword evidence="1" id="KW-0479">Metal-binding</keyword>
<protein>
    <recommendedName>
        <fullName evidence="4">MYND-type domain-containing protein</fullName>
    </recommendedName>
</protein>
<comment type="caution">
    <text evidence="5">The sequence shown here is derived from an EMBL/GenBank/DDBJ whole genome shotgun (WGS) entry which is preliminary data.</text>
</comment>
<proteinExistence type="predicted"/>
<sequence length="85" mass="9225">MSADKEADVCCAACGIKEVDDIKLKNCNACYLVKYCSVECQKNLTGSSIKKSARSGWLNCEKNYWSSNPKVATWGTALSASYAVT</sequence>
<dbReference type="SUPFAM" id="SSF144232">
    <property type="entry name" value="HIT/MYND zinc finger-like"/>
    <property type="match status" value="1"/>
</dbReference>
<evidence type="ECO:0000256" key="2">
    <source>
        <dbReference type="ARBA" id="ARBA00022771"/>
    </source>
</evidence>
<dbReference type="Pfam" id="PF01753">
    <property type="entry name" value="zf-MYND"/>
    <property type="match status" value="1"/>
</dbReference>
<dbReference type="Proteomes" id="UP001224775">
    <property type="component" value="Unassembled WGS sequence"/>
</dbReference>
<dbReference type="Gene3D" id="6.10.140.2220">
    <property type="match status" value="1"/>
</dbReference>
<evidence type="ECO:0000313" key="5">
    <source>
        <dbReference type="EMBL" id="KAK1738551.1"/>
    </source>
</evidence>
<dbReference type="EMBL" id="JATAAI010000020">
    <property type="protein sequence ID" value="KAK1738551.1"/>
    <property type="molecule type" value="Genomic_DNA"/>
</dbReference>
<dbReference type="InterPro" id="IPR002893">
    <property type="entry name" value="Znf_MYND"/>
</dbReference>
<organism evidence="5 6">
    <name type="scientific">Skeletonema marinoi</name>
    <dbReference type="NCBI Taxonomy" id="267567"/>
    <lineage>
        <taxon>Eukaryota</taxon>
        <taxon>Sar</taxon>
        <taxon>Stramenopiles</taxon>
        <taxon>Ochrophyta</taxon>
        <taxon>Bacillariophyta</taxon>
        <taxon>Coscinodiscophyceae</taxon>
        <taxon>Thalassiosirophycidae</taxon>
        <taxon>Thalassiosirales</taxon>
        <taxon>Skeletonemataceae</taxon>
        <taxon>Skeletonema</taxon>
        <taxon>Skeletonema marinoi-dohrnii complex</taxon>
    </lineage>
</organism>
<gene>
    <name evidence="5" type="ORF">QTG54_010581</name>
</gene>
<dbReference type="GO" id="GO:0008270">
    <property type="term" value="F:zinc ion binding"/>
    <property type="evidence" value="ECO:0007669"/>
    <property type="project" value="UniProtKB-KW"/>
</dbReference>
<evidence type="ECO:0000256" key="1">
    <source>
        <dbReference type="ARBA" id="ARBA00022723"/>
    </source>
</evidence>